<dbReference type="HOGENOM" id="CLU_031864_5_0_6"/>
<keyword evidence="2" id="KW-0560">Oxidoreductase</keyword>
<dbReference type="Gene3D" id="3.50.50.60">
    <property type="entry name" value="FAD/NAD(P)-binding domain"/>
    <property type="match status" value="3"/>
</dbReference>
<feature type="domain" description="FAD/NAD(P)-binding" evidence="4">
    <location>
        <begin position="5"/>
        <end position="143"/>
    </location>
</feature>
<dbReference type="STRING" id="743721.Psesu_0345"/>
<name>E6WPG2_PSEUU</name>
<organism evidence="5 6">
    <name type="scientific">Pseudoxanthomonas suwonensis (strain 11-1)</name>
    <dbReference type="NCBI Taxonomy" id="743721"/>
    <lineage>
        <taxon>Bacteria</taxon>
        <taxon>Pseudomonadati</taxon>
        <taxon>Pseudomonadota</taxon>
        <taxon>Gammaproteobacteria</taxon>
        <taxon>Lysobacterales</taxon>
        <taxon>Lysobacteraceae</taxon>
        <taxon>Pseudoxanthomonas</taxon>
    </lineage>
</organism>
<evidence type="ECO:0000313" key="5">
    <source>
        <dbReference type="EMBL" id="ADV26206.1"/>
    </source>
</evidence>
<dbReference type="GO" id="GO:0016491">
    <property type="term" value="F:oxidoreductase activity"/>
    <property type="evidence" value="ECO:0007669"/>
    <property type="project" value="UniProtKB-KW"/>
</dbReference>
<keyword evidence="1" id="KW-0285">Flavoprotein</keyword>
<proteinExistence type="predicted"/>
<feature type="region of interest" description="Disordered" evidence="3">
    <location>
        <begin position="289"/>
        <end position="310"/>
    </location>
</feature>
<evidence type="ECO:0000313" key="6">
    <source>
        <dbReference type="Proteomes" id="UP000008632"/>
    </source>
</evidence>
<dbReference type="PRINTS" id="PR00469">
    <property type="entry name" value="PNDRDTASEII"/>
</dbReference>
<evidence type="ECO:0000256" key="3">
    <source>
        <dbReference type="SAM" id="MobiDB-lite"/>
    </source>
</evidence>
<sequence>MDEVDVLVVGGGPAGLTAATYLGRLHRRCLVVDAGDSRARWIPESNNCPGFPQGIAGTELLERLRAQAESFGAVFEHGLVSSLECDGDGVFVAGAPDGRRWRARAVILATGLSDRLPELADVEEAVASGALRLCPVCDAYEASDKAIGIYGPWETILDHVPFLRGYSPRLTLLPTDVVPATLPPGLDVEVLPAGGRLAFVDGRCGYVVDGHCHTFDTVYPFLGCETSAHLARQAGVELSDTGEIPVDARQLTSVPGLYAAGDVVSGLNQISVAVGQAAIAALGVHNRLPPRPRELQQPLDANEPAAQGAA</sequence>
<dbReference type="PRINTS" id="PR00368">
    <property type="entry name" value="FADPNR"/>
</dbReference>
<dbReference type="PANTHER" id="PTHR48105">
    <property type="entry name" value="THIOREDOXIN REDUCTASE 1-RELATED-RELATED"/>
    <property type="match status" value="1"/>
</dbReference>
<dbReference type="OrthoDB" id="109585at2"/>
<evidence type="ECO:0000259" key="4">
    <source>
        <dbReference type="Pfam" id="PF07992"/>
    </source>
</evidence>
<reference evidence="5 6" key="1">
    <citation type="submission" date="2011-01" db="EMBL/GenBank/DDBJ databases">
        <title>Complete sequence of Pseudoxanthomonas suwonensis 11-1.</title>
        <authorList>
            <consortium name="US DOE Joint Genome Institute"/>
            <person name="Lucas S."/>
            <person name="Copeland A."/>
            <person name="Lapidus A."/>
            <person name="Cheng J.-F."/>
            <person name="Goodwin L."/>
            <person name="Pitluck S."/>
            <person name="Teshima H."/>
            <person name="Detter J.C."/>
            <person name="Han C."/>
            <person name="Tapia R."/>
            <person name="Land M."/>
            <person name="Hauser L."/>
            <person name="Kyrpides N."/>
            <person name="Ivanova N."/>
            <person name="Ovchinnikova G."/>
            <person name="Siebers A.K."/>
            <person name="Allgaier M."/>
            <person name="Thelen M.P."/>
            <person name="Hugenholtz P."/>
            <person name="Gladden J."/>
            <person name="Woyke T."/>
        </authorList>
    </citation>
    <scope>NUCLEOTIDE SEQUENCE [LARGE SCALE GENOMIC DNA]</scope>
    <source>
        <strain evidence="6">11-1</strain>
    </source>
</reference>
<accession>E6WPG2</accession>
<dbReference type="InterPro" id="IPR036188">
    <property type="entry name" value="FAD/NAD-bd_sf"/>
</dbReference>
<dbReference type="eggNOG" id="COG0492">
    <property type="taxonomic scope" value="Bacteria"/>
</dbReference>
<dbReference type="RefSeq" id="WP_013534036.1">
    <property type="nucleotide sequence ID" value="NC_014924.1"/>
</dbReference>
<protein>
    <submittedName>
        <fullName evidence="5">FAD-dependent pyridine nucleotide-disulfide oxidoreductase</fullName>
    </submittedName>
</protein>
<feature type="domain" description="FAD/NAD(P)-binding" evidence="4">
    <location>
        <begin position="214"/>
        <end position="277"/>
    </location>
</feature>
<dbReference type="InterPro" id="IPR050097">
    <property type="entry name" value="Ferredoxin-NADP_redctase_2"/>
</dbReference>
<dbReference type="Pfam" id="PF07992">
    <property type="entry name" value="Pyr_redox_2"/>
    <property type="match status" value="2"/>
</dbReference>
<evidence type="ECO:0000256" key="2">
    <source>
        <dbReference type="ARBA" id="ARBA00023002"/>
    </source>
</evidence>
<gene>
    <name evidence="5" type="ordered locus">Psesu_0345</name>
</gene>
<dbReference type="SUPFAM" id="SSF51905">
    <property type="entry name" value="FAD/NAD(P)-binding domain"/>
    <property type="match status" value="1"/>
</dbReference>
<dbReference type="InterPro" id="IPR023753">
    <property type="entry name" value="FAD/NAD-binding_dom"/>
</dbReference>
<evidence type="ECO:0000256" key="1">
    <source>
        <dbReference type="ARBA" id="ARBA00022630"/>
    </source>
</evidence>
<keyword evidence="6" id="KW-1185">Reference proteome</keyword>
<dbReference type="Proteomes" id="UP000008632">
    <property type="component" value="Chromosome"/>
</dbReference>
<dbReference type="KEGG" id="psu:Psesu_0345"/>
<dbReference type="EMBL" id="CP002446">
    <property type="protein sequence ID" value="ADV26206.1"/>
    <property type="molecule type" value="Genomic_DNA"/>
</dbReference>
<dbReference type="AlphaFoldDB" id="E6WPG2"/>